<gene>
    <name evidence="2" type="ORF">AMS68_001563</name>
</gene>
<sequence>MANARRRSSIGRLLSAFVPKPPNITLNIDLSPLECDLLVSYQLSLSPPSFLGTHAFSAAKIVSSDDLSARIHDALFRIAIINRPPADASEAYMPVDTTKITRDFANQLYFCNGFVLRRVISLLFVFEEQCVRLRMLDAEEREIKSILANPPPGLEGELQLRLQAVHTKRALLPSEQNQKESAQDDPPVYS</sequence>
<proteinExistence type="predicted"/>
<protein>
    <submittedName>
        <fullName evidence="2">Uncharacterized protein</fullName>
    </submittedName>
</protein>
<evidence type="ECO:0000256" key="1">
    <source>
        <dbReference type="SAM" id="MobiDB-lite"/>
    </source>
</evidence>
<evidence type="ECO:0000313" key="2">
    <source>
        <dbReference type="EMBL" id="QIW96045.1"/>
    </source>
</evidence>
<dbReference type="AlphaFoldDB" id="A0A6H0XMW7"/>
<feature type="region of interest" description="Disordered" evidence="1">
    <location>
        <begin position="171"/>
        <end position="190"/>
    </location>
</feature>
<dbReference type="Proteomes" id="UP000503462">
    <property type="component" value="Chromosome 1"/>
</dbReference>
<evidence type="ECO:0000313" key="3">
    <source>
        <dbReference type="Proteomes" id="UP000503462"/>
    </source>
</evidence>
<reference evidence="2 3" key="1">
    <citation type="journal article" date="2016" name="Sci. Rep.">
        <title>Peltaster fructicola genome reveals evolution from an invasive phytopathogen to an ectophytic parasite.</title>
        <authorList>
            <person name="Xu C."/>
            <person name="Chen H."/>
            <person name="Gleason M.L."/>
            <person name="Xu J.R."/>
            <person name="Liu H."/>
            <person name="Zhang R."/>
            <person name="Sun G."/>
        </authorList>
    </citation>
    <scope>NUCLEOTIDE SEQUENCE [LARGE SCALE GENOMIC DNA]</scope>
    <source>
        <strain evidence="2 3">LNHT1506</strain>
    </source>
</reference>
<accession>A0A6H0XMW7</accession>
<name>A0A6H0XMW7_9PEZI</name>
<dbReference type="EMBL" id="CP051139">
    <property type="protein sequence ID" value="QIW96045.1"/>
    <property type="molecule type" value="Genomic_DNA"/>
</dbReference>
<keyword evidence="3" id="KW-1185">Reference proteome</keyword>
<organism evidence="2 3">
    <name type="scientific">Peltaster fructicola</name>
    <dbReference type="NCBI Taxonomy" id="286661"/>
    <lineage>
        <taxon>Eukaryota</taxon>
        <taxon>Fungi</taxon>
        <taxon>Dikarya</taxon>
        <taxon>Ascomycota</taxon>
        <taxon>Pezizomycotina</taxon>
        <taxon>Dothideomycetes</taxon>
        <taxon>Dothideomycetes incertae sedis</taxon>
        <taxon>Peltaster</taxon>
    </lineage>
</organism>
<dbReference type="OrthoDB" id="5244524at2759"/>